<dbReference type="Gene3D" id="3.40.50.300">
    <property type="entry name" value="P-loop containing nucleotide triphosphate hydrolases"/>
    <property type="match status" value="2"/>
</dbReference>
<evidence type="ECO:0000256" key="5">
    <source>
        <dbReference type="ARBA" id="ARBA00022741"/>
    </source>
</evidence>
<dbReference type="InterPro" id="IPR003439">
    <property type="entry name" value="ABC_transporter-like_ATP-bd"/>
</dbReference>
<dbReference type="GO" id="GO:0005524">
    <property type="term" value="F:ATP binding"/>
    <property type="evidence" value="ECO:0007669"/>
    <property type="project" value="UniProtKB-KW"/>
</dbReference>
<organism evidence="10 11">
    <name type="scientific">Sporosarcina contaminans</name>
    <dbReference type="NCBI Taxonomy" id="633403"/>
    <lineage>
        <taxon>Bacteria</taxon>
        <taxon>Bacillati</taxon>
        <taxon>Bacillota</taxon>
        <taxon>Bacilli</taxon>
        <taxon>Bacillales</taxon>
        <taxon>Caryophanaceae</taxon>
        <taxon>Sporosarcina</taxon>
    </lineage>
</organism>
<dbReference type="EMBL" id="JBHTLT010000121">
    <property type="protein sequence ID" value="MFD1206351.1"/>
    <property type="molecule type" value="Genomic_DNA"/>
</dbReference>
<feature type="domain" description="ABC transporter" evidence="9">
    <location>
        <begin position="260"/>
        <end position="467"/>
    </location>
</feature>
<evidence type="ECO:0000256" key="2">
    <source>
        <dbReference type="ARBA" id="ARBA00005417"/>
    </source>
</evidence>
<keyword evidence="11" id="KW-1185">Reference proteome</keyword>
<dbReference type="InterPro" id="IPR027417">
    <property type="entry name" value="P-loop_NTPase"/>
</dbReference>
<proteinExistence type="inferred from homology"/>
<comment type="similarity">
    <text evidence="2">Belongs to the ABC transporter superfamily.</text>
</comment>
<dbReference type="SUPFAM" id="SSF52540">
    <property type="entry name" value="P-loop containing nucleoside triphosphate hydrolases"/>
    <property type="match status" value="2"/>
</dbReference>
<gene>
    <name evidence="10" type="ORF">ACFQ38_14740</name>
</gene>
<dbReference type="Proteomes" id="UP001597231">
    <property type="component" value="Unassembled WGS sequence"/>
</dbReference>
<dbReference type="PROSITE" id="PS50893">
    <property type="entry name" value="ABC_TRANSPORTER_2"/>
    <property type="match status" value="2"/>
</dbReference>
<dbReference type="PANTHER" id="PTHR43553">
    <property type="entry name" value="HEAVY METAL TRANSPORTER"/>
    <property type="match status" value="1"/>
</dbReference>
<evidence type="ECO:0000256" key="1">
    <source>
        <dbReference type="ARBA" id="ARBA00004202"/>
    </source>
</evidence>
<name>A0ABW3TZS9_9BACL</name>
<evidence type="ECO:0000313" key="11">
    <source>
        <dbReference type="Proteomes" id="UP001597231"/>
    </source>
</evidence>
<evidence type="ECO:0000256" key="7">
    <source>
        <dbReference type="ARBA" id="ARBA00022967"/>
    </source>
</evidence>
<accession>A0ABW3TZS9</accession>
<dbReference type="CDD" id="cd03225">
    <property type="entry name" value="ABC_cobalt_CbiO_domain1"/>
    <property type="match status" value="2"/>
</dbReference>
<feature type="domain" description="ABC transporter" evidence="9">
    <location>
        <begin position="29"/>
        <end position="269"/>
    </location>
</feature>
<comment type="caution">
    <text evidence="10">The sequence shown here is derived from an EMBL/GenBank/DDBJ whole genome shotgun (WGS) entry which is preliminary data.</text>
</comment>
<dbReference type="RefSeq" id="WP_381481881.1">
    <property type="nucleotide sequence ID" value="NZ_JBHTLT010000121.1"/>
</dbReference>
<dbReference type="PANTHER" id="PTHR43553:SF19">
    <property type="entry name" value="HMP_THIAMINE IMPORT ATP-BINDING PROTEIN YKOD-RELATED"/>
    <property type="match status" value="1"/>
</dbReference>
<evidence type="ECO:0000256" key="3">
    <source>
        <dbReference type="ARBA" id="ARBA00022448"/>
    </source>
</evidence>
<dbReference type="Pfam" id="PF00005">
    <property type="entry name" value="ABC_tran"/>
    <property type="match status" value="2"/>
</dbReference>
<dbReference type="SMART" id="SM00382">
    <property type="entry name" value="AAA"/>
    <property type="match status" value="2"/>
</dbReference>
<evidence type="ECO:0000256" key="4">
    <source>
        <dbReference type="ARBA" id="ARBA00022475"/>
    </source>
</evidence>
<protein>
    <submittedName>
        <fullName evidence="10">ABC transporter ATP-binding protein</fullName>
    </submittedName>
</protein>
<evidence type="ECO:0000259" key="9">
    <source>
        <dbReference type="PROSITE" id="PS50893"/>
    </source>
</evidence>
<keyword evidence="6 10" id="KW-0067">ATP-binding</keyword>
<keyword evidence="7" id="KW-1278">Translocase</keyword>
<dbReference type="InterPro" id="IPR017871">
    <property type="entry name" value="ABC_transporter-like_CS"/>
</dbReference>
<dbReference type="InterPro" id="IPR015856">
    <property type="entry name" value="ABC_transpr_CbiO/EcfA_su"/>
</dbReference>
<dbReference type="InterPro" id="IPR003593">
    <property type="entry name" value="AAA+_ATPase"/>
</dbReference>
<keyword evidence="3" id="KW-0813">Transport</keyword>
<evidence type="ECO:0000313" key="10">
    <source>
        <dbReference type="EMBL" id="MFD1206351.1"/>
    </source>
</evidence>
<keyword evidence="5" id="KW-0547">Nucleotide-binding</keyword>
<evidence type="ECO:0000256" key="8">
    <source>
        <dbReference type="ARBA" id="ARBA00023136"/>
    </source>
</evidence>
<keyword evidence="8" id="KW-0472">Membrane</keyword>
<keyword evidence="4" id="KW-1003">Cell membrane</keyword>
<sequence>MQTDYLRLGLYVDMQLPVLKKVMRVPEVIRFDAVHFRFPEDDKWVLKDLSFSIKQGERVVFTGPSGCGKSSLLYLINRLYPYNCDGIVKGTITLFGKDSEAYKPGEVNHRIATVFQDPDAQFCMQTVEEELSFTLENLNVHREEMDDRIAEVLALTKLTAFRHAVIHNLSGGQKQQIAVACALIMKPEILLLDEPTSHLDPYTAKQFIRWLDRLQRRLSLTIVAIEHRLELWDGFFERQIPLKKMPTAATIEKRKSSKQNIPSLIVNGLRTDTFLHSSSFTLNRGEVAVLAGPNGSGKSTMLKALCGIIKTEGKVQPNSVGYVPQSPEFLFLTKTVREEIAYGGGEAVNELIERLHLAEVANAHPFAVSHGQKRRVAIASMLCDGREVIVMDEPTSGQDTAALEELYRLIDGRAVGGTTFLIVTHDMEFAYRIADSVLLMKDGKLTGKYNAETVWNDHQLLSEHHLLQPIGGSQREVSLA</sequence>
<evidence type="ECO:0000256" key="6">
    <source>
        <dbReference type="ARBA" id="ARBA00022840"/>
    </source>
</evidence>
<comment type="subcellular location">
    <subcellularLocation>
        <location evidence="1">Cell membrane</location>
        <topology evidence="1">Peripheral membrane protein</topology>
    </subcellularLocation>
</comment>
<dbReference type="InterPro" id="IPR050095">
    <property type="entry name" value="ECF_ABC_transporter_ATP-bd"/>
</dbReference>
<dbReference type="PROSITE" id="PS00211">
    <property type="entry name" value="ABC_TRANSPORTER_1"/>
    <property type="match status" value="1"/>
</dbReference>
<reference evidence="11" key="1">
    <citation type="journal article" date="2019" name="Int. J. Syst. Evol. Microbiol.">
        <title>The Global Catalogue of Microorganisms (GCM) 10K type strain sequencing project: providing services to taxonomists for standard genome sequencing and annotation.</title>
        <authorList>
            <consortium name="The Broad Institute Genomics Platform"/>
            <consortium name="The Broad Institute Genome Sequencing Center for Infectious Disease"/>
            <person name="Wu L."/>
            <person name="Ma J."/>
        </authorList>
    </citation>
    <scope>NUCLEOTIDE SEQUENCE [LARGE SCALE GENOMIC DNA]</scope>
    <source>
        <strain evidence="11">CCUG 53915</strain>
    </source>
</reference>